<dbReference type="InterPro" id="IPR000914">
    <property type="entry name" value="SBP_5_dom"/>
</dbReference>
<gene>
    <name evidence="7" type="ORF">BKA15_000369</name>
</gene>
<accession>A0A7Y9I2V9</accession>
<evidence type="ECO:0000256" key="1">
    <source>
        <dbReference type="ARBA" id="ARBA00004196"/>
    </source>
</evidence>
<comment type="similarity">
    <text evidence="2">Belongs to the bacterial solute-binding protein 5 family.</text>
</comment>
<evidence type="ECO:0000313" key="7">
    <source>
        <dbReference type="EMBL" id="NYE69040.1"/>
    </source>
</evidence>
<comment type="caution">
    <text evidence="7">The sequence shown here is derived from an EMBL/GenBank/DDBJ whole genome shotgun (WGS) entry which is preliminary data.</text>
</comment>
<dbReference type="GO" id="GO:0015833">
    <property type="term" value="P:peptide transport"/>
    <property type="evidence" value="ECO:0007669"/>
    <property type="project" value="TreeGrafter"/>
</dbReference>
<organism evidence="7 8">
    <name type="scientific">Microlunatus parietis</name>
    <dbReference type="NCBI Taxonomy" id="682979"/>
    <lineage>
        <taxon>Bacteria</taxon>
        <taxon>Bacillati</taxon>
        <taxon>Actinomycetota</taxon>
        <taxon>Actinomycetes</taxon>
        <taxon>Propionibacteriales</taxon>
        <taxon>Propionibacteriaceae</taxon>
        <taxon>Microlunatus</taxon>
    </lineage>
</organism>
<dbReference type="GO" id="GO:1904680">
    <property type="term" value="F:peptide transmembrane transporter activity"/>
    <property type="evidence" value="ECO:0007669"/>
    <property type="project" value="TreeGrafter"/>
</dbReference>
<evidence type="ECO:0000256" key="4">
    <source>
        <dbReference type="ARBA" id="ARBA00022729"/>
    </source>
</evidence>
<dbReference type="GO" id="GO:0030313">
    <property type="term" value="C:cell envelope"/>
    <property type="evidence" value="ECO:0007669"/>
    <property type="project" value="UniProtKB-SubCell"/>
</dbReference>
<feature type="domain" description="Solute-binding protein family 5" evidence="6">
    <location>
        <begin position="83"/>
        <end position="417"/>
    </location>
</feature>
<dbReference type="Gene3D" id="3.40.190.10">
    <property type="entry name" value="Periplasmic binding protein-like II"/>
    <property type="match status" value="1"/>
</dbReference>
<name>A0A7Y9I2V9_9ACTN</name>
<dbReference type="PANTHER" id="PTHR30290">
    <property type="entry name" value="PERIPLASMIC BINDING COMPONENT OF ABC TRANSPORTER"/>
    <property type="match status" value="1"/>
</dbReference>
<dbReference type="Gene3D" id="3.10.105.10">
    <property type="entry name" value="Dipeptide-binding Protein, Domain 3"/>
    <property type="match status" value="1"/>
</dbReference>
<evidence type="ECO:0000313" key="8">
    <source>
        <dbReference type="Proteomes" id="UP000569914"/>
    </source>
</evidence>
<dbReference type="PROSITE" id="PS51257">
    <property type="entry name" value="PROKAR_LIPOPROTEIN"/>
    <property type="match status" value="1"/>
</dbReference>
<evidence type="ECO:0000256" key="3">
    <source>
        <dbReference type="ARBA" id="ARBA00022448"/>
    </source>
</evidence>
<keyword evidence="4 5" id="KW-0732">Signal</keyword>
<protein>
    <submittedName>
        <fullName evidence="7">Peptide/nickel transport system substrate-binding protein</fullName>
    </submittedName>
</protein>
<dbReference type="Proteomes" id="UP000569914">
    <property type="component" value="Unassembled WGS sequence"/>
</dbReference>
<feature type="signal peptide" evidence="5">
    <location>
        <begin position="1"/>
        <end position="25"/>
    </location>
</feature>
<dbReference type="EMBL" id="JACCBU010000001">
    <property type="protein sequence ID" value="NYE69040.1"/>
    <property type="molecule type" value="Genomic_DNA"/>
</dbReference>
<evidence type="ECO:0000259" key="6">
    <source>
        <dbReference type="Pfam" id="PF00496"/>
    </source>
</evidence>
<dbReference type="AlphaFoldDB" id="A0A7Y9I2V9"/>
<keyword evidence="3" id="KW-0813">Transport</keyword>
<proteinExistence type="inferred from homology"/>
<dbReference type="RefSeq" id="WP_179747826.1">
    <property type="nucleotide sequence ID" value="NZ_JACCBU010000001.1"/>
</dbReference>
<comment type="subcellular location">
    <subcellularLocation>
        <location evidence="1">Cell envelope</location>
    </subcellularLocation>
</comment>
<dbReference type="InterPro" id="IPR039424">
    <property type="entry name" value="SBP_5"/>
</dbReference>
<dbReference type="PANTHER" id="PTHR30290:SF10">
    <property type="entry name" value="PERIPLASMIC OLIGOPEPTIDE-BINDING PROTEIN-RELATED"/>
    <property type="match status" value="1"/>
</dbReference>
<dbReference type="Pfam" id="PF00496">
    <property type="entry name" value="SBP_bac_5"/>
    <property type="match status" value="1"/>
</dbReference>
<evidence type="ECO:0000256" key="2">
    <source>
        <dbReference type="ARBA" id="ARBA00005695"/>
    </source>
</evidence>
<keyword evidence="8" id="KW-1185">Reference proteome</keyword>
<evidence type="ECO:0000256" key="5">
    <source>
        <dbReference type="SAM" id="SignalP"/>
    </source>
</evidence>
<sequence>MPSRSTGRIAALVAAAGLLLGGCYVPNDTPPVPTPSPKRPFTVMSTDPIRVVDPAGVVDQGSAILAQNVYQRLMTADPGSSTPKPDAASRDCMYTSATVYTCTLSTDLKFHNGHDLTSSDVKFSIERLIRLDVPNSSAILFTSLRRIQTPDPLTVEFVLSRPDSQFRWALASIGASIVDEETYDADELRPADQPIVGSGPYQVSRFAENELQLAIFTGYKGRTPGRLQGLVYRTEPDSGVIEEAIADAEVDVVWRGLNAAAVTRLRQQATAAPNSPEGFTSRELPGARVQQLIWNPESRAGQNAAVRKAIALALQSDRTLDSIVPPTVAGYVSSFPVGGVAEPSVTWAKRIQLTLSYDPTSPDERDLANQIRSRLEDTGGLSVRIRPLATEADLTLADRKAWSATPVAWLQPYLSAPPESSRTAVQTLEAQYRATSDNAEAQTVIAQLQTKAAADLTVLPISQSDEYLFIRVGVDVDPLSFGPGWQLGFWGMSGG</sequence>
<feature type="chain" id="PRO_5039410173" evidence="5">
    <location>
        <begin position="26"/>
        <end position="495"/>
    </location>
</feature>
<dbReference type="SUPFAM" id="SSF53850">
    <property type="entry name" value="Periplasmic binding protein-like II"/>
    <property type="match status" value="1"/>
</dbReference>
<reference evidence="7 8" key="1">
    <citation type="submission" date="2020-07" db="EMBL/GenBank/DDBJ databases">
        <title>Sequencing the genomes of 1000 actinobacteria strains.</title>
        <authorList>
            <person name="Klenk H.-P."/>
        </authorList>
    </citation>
    <scope>NUCLEOTIDE SEQUENCE [LARGE SCALE GENOMIC DNA]</scope>
    <source>
        <strain evidence="7 8">DSM 22083</strain>
    </source>
</reference>